<accession>A0ABP7FR01</accession>
<evidence type="ECO:0000256" key="1">
    <source>
        <dbReference type="SAM" id="MobiDB-lite"/>
    </source>
</evidence>
<protein>
    <recommendedName>
        <fullName evidence="5">Cell division protein FtsL</fullName>
    </recommendedName>
</protein>
<dbReference type="Proteomes" id="UP001501004">
    <property type="component" value="Unassembled WGS sequence"/>
</dbReference>
<keyword evidence="4" id="KW-1185">Reference proteome</keyword>
<sequence length="199" mass="20408">MSAVAAVQAPRRIGPAETPTRRHLEVALSRGQRKARPRAVYALVTVAGLFAILIAQLLLSIVVSEGAYQISSLQQEQRELARDQQAISEELQVLESPQHLAANAETLGMVSNSSTAYLRLADGAVLGSPVAAKATDGIRQGKDGGPLIPNELLDDVPMTAVAATSAETGDSAGPGAPGALASSGSVASTPQGLPSPITR</sequence>
<evidence type="ECO:0000313" key="3">
    <source>
        <dbReference type="EMBL" id="GAA3744291.1"/>
    </source>
</evidence>
<evidence type="ECO:0000313" key="4">
    <source>
        <dbReference type="Proteomes" id="UP001501004"/>
    </source>
</evidence>
<feature type="compositionally biased region" description="Low complexity" evidence="1">
    <location>
        <begin position="169"/>
        <end position="188"/>
    </location>
</feature>
<feature type="region of interest" description="Disordered" evidence="1">
    <location>
        <begin position="159"/>
        <end position="199"/>
    </location>
</feature>
<feature type="compositionally biased region" description="Polar residues" evidence="1">
    <location>
        <begin position="189"/>
        <end position="199"/>
    </location>
</feature>
<gene>
    <name evidence="3" type="ORF">GCM10022239_19750</name>
</gene>
<proteinExistence type="predicted"/>
<keyword evidence="2" id="KW-0812">Transmembrane</keyword>
<reference evidence="4" key="1">
    <citation type="journal article" date="2019" name="Int. J. Syst. Evol. Microbiol.">
        <title>The Global Catalogue of Microorganisms (GCM) 10K type strain sequencing project: providing services to taxonomists for standard genome sequencing and annotation.</title>
        <authorList>
            <consortium name="The Broad Institute Genomics Platform"/>
            <consortium name="The Broad Institute Genome Sequencing Center for Infectious Disease"/>
            <person name="Wu L."/>
            <person name="Ma J."/>
        </authorList>
    </citation>
    <scope>NUCLEOTIDE SEQUENCE [LARGE SCALE GENOMIC DNA]</scope>
    <source>
        <strain evidence="4">JCM 16949</strain>
    </source>
</reference>
<dbReference type="EMBL" id="BAABAE010000003">
    <property type="protein sequence ID" value="GAA3744291.1"/>
    <property type="molecule type" value="Genomic_DNA"/>
</dbReference>
<keyword evidence="2" id="KW-1133">Transmembrane helix</keyword>
<evidence type="ECO:0008006" key="5">
    <source>
        <dbReference type="Google" id="ProtNLM"/>
    </source>
</evidence>
<feature type="transmembrane region" description="Helical" evidence="2">
    <location>
        <begin position="39"/>
        <end position="63"/>
    </location>
</feature>
<name>A0ABP7FR01_9MICO</name>
<evidence type="ECO:0000256" key="2">
    <source>
        <dbReference type="SAM" id="Phobius"/>
    </source>
</evidence>
<organism evidence="3 4">
    <name type="scientific">Leifsonella bigeumensis</name>
    <dbReference type="NCBI Taxonomy" id="433643"/>
    <lineage>
        <taxon>Bacteria</taxon>
        <taxon>Bacillati</taxon>
        <taxon>Actinomycetota</taxon>
        <taxon>Actinomycetes</taxon>
        <taxon>Micrococcales</taxon>
        <taxon>Microbacteriaceae</taxon>
        <taxon>Leifsonella</taxon>
    </lineage>
</organism>
<dbReference type="RefSeq" id="WP_344756192.1">
    <property type="nucleotide sequence ID" value="NZ_BAABAE010000003.1"/>
</dbReference>
<comment type="caution">
    <text evidence="3">The sequence shown here is derived from an EMBL/GenBank/DDBJ whole genome shotgun (WGS) entry which is preliminary data.</text>
</comment>
<keyword evidence="2" id="KW-0472">Membrane</keyword>